<sequence>MEGILATQPASRKLQNRAAALRRPAPARQSSPGASTYRTRAVATSLALVATGSLVYNYFCSPTLLDTSGDATDERITLTTESQRPLDTYPGPYVPPPITRDYPVLLKVALTTTTKIRQLTGAHKYEQWTFNDSVPGPFIRARVGDVNETKSARFKLLWPGLYIYHCAAAPVPVHIANGMYGLMYVQPAEGDLRKADREYYVMQSEFYHEPPSGTTTGDSPKRWNFLGRDAGQTAQGQGGETVRIFFGNAGPNLTSSFHILGSNFINTISVPPGGSSIVDTRFLVPGVYSYIDHAIFRLDKGGVGYINVTGSQGPMCTRGVKTRHLAPGANFIHEALVLSAPV</sequence>
<feature type="region of interest" description="Disordered" evidence="1">
    <location>
        <begin position="17"/>
        <end position="36"/>
    </location>
</feature>
<feature type="compositionally biased region" description="Low complexity" evidence="1">
    <location>
        <begin position="17"/>
        <end position="35"/>
    </location>
</feature>
<dbReference type="AlphaFoldDB" id="A0A9P1H1T8"/>
<reference evidence="2" key="1">
    <citation type="submission" date="2022-11" db="EMBL/GenBank/DDBJ databases">
        <authorList>
            <person name="Scott C."/>
            <person name="Bruce N."/>
        </authorList>
    </citation>
    <scope>NUCLEOTIDE SEQUENCE</scope>
</reference>
<comment type="caution">
    <text evidence="2">The sequence shown here is derived from an EMBL/GenBank/DDBJ whole genome shotgun (WGS) entry which is preliminary data.</text>
</comment>
<protein>
    <recommendedName>
        <fullName evidence="4">Copper-containing nitrite reductase</fullName>
    </recommendedName>
</protein>
<dbReference type="Gene3D" id="2.60.40.420">
    <property type="entry name" value="Cupredoxins - blue copper proteins"/>
    <property type="match status" value="3"/>
</dbReference>
<dbReference type="SUPFAM" id="SSF49503">
    <property type="entry name" value="Cupredoxins"/>
    <property type="match status" value="2"/>
</dbReference>
<evidence type="ECO:0000313" key="2">
    <source>
        <dbReference type="EMBL" id="CAI4214403.1"/>
    </source>
</evidence>
<accession>A0A9P1H1T8</accession>
<organism evidence="2 3">
    <name type="scientific">Parascedosporium putredinis</name>
    <dbReference type="NCBI Taxonomy" id="1442378"/>
    <lineage>
        <taxon>Eukaryota</taxon>
        <taxon>Fungi</taxon>
        <taxon>Dikarya</taxon>
        <taxon>Ascomycota</taxon>
        <taxon>Pezizomycotina</taxon>
        <taxon>Sordariomycetes</taxon>
        <taxon>Hypocreomycetidae</taxon>
        <taxon>Microascales</taxon>
        <taxon>Microascaceae</taxon>
        <taxon>Parascedosporium</taxon>
    </lineage>
</organism>
<gene>
    <name evidence="2" type="ORF">PPNO1_LOCUS4132</name>
</gene>
<evidence type="ECO:0008006" key="4">
    <source>
        <dbReference type="Google" id="ProtNLM"/>
    </source>
</evidence>
<dbReference type="InterPro" id="IPR008972">
    <property type="entry name" value="Cupredoxin"/>
</dbReference>
<dbReference type="Proteomes" id="UP000838763">
    <property type="component" value="Unassembled WGS sequence"/>
</dbReference>
<evidence type="ECO:0000256" key="1">
    <source>
        <dbReference type="SAM" id="MobiDB-lite"/>
    </source>
</evidence>
<name>A0A9P1H1T8_9PEZI</name>
<keyword evidence="3" id="KW-1185">Reference proteome</keyword>
<evidence type="ECO:0000313" key="3">
    <source>
        <dbReference type="Proteomes" id="UP000838763"/>
    </source>
</evidence>
<dbReference type="OrthoDB" id="2121828at2759"/>
<dbReference type="EMBL" id="CALLCH030000011">
    <property type="protein sequence ID" value="CAI4214403.1"/>
    <property type="molecule type" value="Genomic_DNA"/>
</dbReference>
<proteinExistence type="predicted"/>